<feature type="transmembrane region" description="Helical" evidence="1">
    <location>
        <begin position="53"/>
        <end position="75"/>
    </location>
</feature>
<reference evidence="2" key="2">
    <citation type="journal article" date="2021" name="Genome Biol. Evol.">
        <title>Developing a high-quality reference genome for a parasitic bivalve with doubly uniparental inheritance (Bivalvia: Unionida).</title>
        <authorList>
            <person name="Smith C.H."/>
        </authorList>
    </citation>
    <scope>NUCLEOTIDE SEQUENCE</scope>
    <source>
        <strain evidence="2">CHS0354</strain>
        <tissue evidence="2">Mantle</tissue>
    </source>
</reference>
<evidence type="ECO:0000256" key="1">
    <source>
        <dbReference type="SAM" id="Phobius"/>
    </source>
</evidence>
<keyword evidence="1" id="KW-0812">Transmembrane</keyword>
<dbReference type="GO" id="GO:0005262">
    <property type="term" value="F:calcium channel activity"/>
    <property type="evidence" value="ECO:0007669"/>
    <property type="project" value="TreeGrafter"/>
</dbReference>
<dbReference type="InterPro" id="IPR051223">
    <property type="entry name" value="Polycystin"/>
</dbReference>
<accession>A0AAE0VHW1</accession>
<feature type="transmembrane region" description="Helical" evidence="1">
    <location>
        <begin position="128"/>
        <end position="149"/>
    </location>
</feature>
<evidence type="ECO:0000313" key="3">
    <source>
        <dbReference type="Proteomes" id="UP001195483"/>
    </source>
</evidence>
<dbReference type="PANTHER" id="PTHR10877:SF194">
    <property type="entry name" value="LOCATION OF VULVA DEFECTIVE 1"/>
    <property type="match status" value="1"/>
</dbReference>
<dbReference type="EMBL" id="JAEAOA010001254">
    <property type="protein sequence ID" value="KAK3578221.1"/>
    <property type="molecule type" value="Genomic_DNA"/>
</dbReference>
<gene>
    <name evidence="2" type="ORF">CHS0354_020591</name>
</gene>
<feature type="transmembrane region" description="Helical" evidence="1">
    <location>
        <begin position="12"/>
        <end position="33"/>
    </location>
</feature>
<feature type="transmembrane region" description="Helical" evidence="1">
    <location>
        <begin position="169"/>
        <end position="193"/>
    </location>
</feature>
<comment type="caution">
    <text evidence="2">The sequence shown here is derived from an EMBL/GenBank/DDBJ whole genome shotgun (WGS) entry which is preliminary data.</text>
</comment>
<organism evidence="2 3">
    <name type="scientific">Potamilus streckersoni</name>
    <dbReference type="NCBI Taxonomy" id="2493646"/>
    <lineage>
        <taxon>Eukaryota</taxon>
        <taxon>Metazoa</taxon>
        <taxon>Spiralia</taxon>
        <taxon>Lophotrochozoa</taxon>
        <taxon>Mollusca</taxon>
        <taxon>Bivalvia</taxon>
        <taxon>Autobranchia</taxon>
        <taxon>Heteroconchia</taxon>
        <taxon>Palaeoheterodonta</taxon>
        <taxon>Unionida</taxon>
        <taxon>Unionoidea</taxon>
        <taxon>Unionidae</taxon>
        <taxon>Ambleminae</taxon>
        <taxon>Lampsilini</taxon>
        <taxon>Potamilus</taxon>
    </lineage>
</organism>
<keyword evidence="3" id="KW-1185">Reference proteome</keyword>
<dbReference type="AlphaFoldDB" id="A0AAE0VHW1"/>
<feature type="transmembrane region" description="Helical" evidence="1">
    <location>
        <begin position="256"/>
        <end position="275"/>
    </location>
</feature>
<name>A0AAE0VHW1_9BIVA</name>
<evidence type="ECO:0000313" key="2">
    <source>
        <dbReference type="EMBL" id="KAK3578221.1"/>
    </source>
</evidence>
<dbReference type="GO" id="GO:0016020">
    <property type="term" value="C:membrane"/>
    <property type="evidence" value="ECO:0007669"/>
    <property type="project" value="TreeGrafter"/>
</dbReference>
<keyword evidence="1" id="KW-1133">Transmembrane helix</keyword>
<dbReference type="Proteomes" id="UP001195483">
    <property type="component" value="Unassembled WGS sequence"/>
</dbReference>
<reference evidence="2" key="1">
    <citation type="journal article" date="2021" name="Genome Biol. Evol.">
        <title>A High-Quality Reference Genome for a Parasitic Bivalve with Doubly Uniparental Inheritance (Bivalvia: Unionida).</title>
        <authorList>
            <person name="Smith C.H."/>
        </authorList>
    </citation>
    <scope>NUCLEOTIDE SEQUENCE</scope>
    <source>
        <strain evidence="2">CHS0354</strain>
    </source>
</reference>
<reference evidence="2" key="3">
    <citation type="submission" date="2023-05" db="EMBL/GenBank/DDBJ databases">
        <authorList>
            <person name="Smith C.H."/>
        </authorList>
    </citation>
    <scope>NUCLEOTIDE SEQUENCE</scope>
    <source>
        <strain evidence="2">CHS0354</strain>
        <tissue evidence="2">Mantle</tissue>
    </source>
</reference>
<sequence length="312" mass="35671">MHPSVFSRMGRITGALFLVTALMATVLVLPQYVSLTEATTTFIFGPLRLSEKNVYNALTSIGITVPVIYLLFAVLHKSNTDIKCCSPWRSIQQKILKIFCRDKLDCYLKSGDELDGCIVMKRTLLPAYCGALAWIVLLAIFCISVFYIIQISSRINKEDAETWLTTFLIAIFVSILVFEPLMVLFIAILASLLGRLCDPRKPLVYMIGLRARNVWRCNFQTKCTEQANVLPSRFRKARRDFRRLPRNMLSKSRTSFLIMEMIAYSLFFIVAYIIALSSSDERAYELKGQLEKRLQFDKVSISCIRTKLVILL</sequence>
<protein>
    <submittedName>
        <fullName evidence="2">Uncharacterized protein</fullName>
    </submittedName>
</protein>
<dbReference type="PANTHER" id="PTHR10877">
    <property type="entry name" value="POLYCYSTIN FAMILY MEMBER"/>
    <property type="match status" value="1"/>
</dbReference>
<keyword evidence="1" id="KW-0472">Membrane</keyword>
<dbReference type="GO" id="GO:0050982">
    <property type="term" value="P:detection of mechanical stimulus"/>
    <property type="evidence" value="ECO:0007669"/>
    <property type="project" value="TreeGrafter"/>
</dbReference>
<proteinExistence type="predicted"/>